<comment type="caution">
    <text evidence="1">The sequence shown here is derived from an EMBL/GenBank/DDBJ whole genome shotgun (WGS) entry which is preliminary data.</text>
</comment>
<protein>
    <submittedName>
        <fullName evidence="1">Uncharacterized protein</fullName>
    </submittedName>
</protein>
<name>A0A2K3KTR5_TRIPR</name>
<accession>A0A2K3KTR5</accession>
<organism evidence="1 2">
    <name type="scientific">Trifolium pratense</name>
    <name type="common">Red clover</name>
    <dbReference type="NCBI Taxonomy" id="57577"/>
    <lineage>
        <taxon>Eukaryota</taxon>
        <taxon>Viridiplantae</taxon>
        <taxon>Streptophyta</taxon>
        <taxon>Embryophyta</taxon>
        <taxon>Tracheophyta</taxon>
        <taxon>Spermatophyta</taxon>
        <taxon>Magnoliopsida</taxon>
        <taxon>eudicotyledons</taxon>
        <taxon>Gunneridae</taxon>
        <taxon>Pentapetalae</taxon>
        <taxon>rosids</taxon>
        <taxon>fabids</taxon>
        <taxon>Fabales</taxon>
        <taxon>Fabaceae</taxon>
        <taxon>Papilionoideae</taxon>
        <taxon>50 kb inversion clade</taxon>
        <taxon>NPAAA clade</taxon>
        <taxon>Hologalegina</taxon>
        <taxon>IRL clade</taxon>
        <taxon>Trifolieae</taxon>
        <taxon>Trifolium</taxon>
    </lineage>
</organism>
<dbReference type="Proteomes" id="UP000236291">
    <property type="component" value="Unassembled WGS sequence"/>
</dbReference>
<gene>
    <name evidence="1" type="ORF">L195_g064541</name>
</gene>
<proteinExistence type="predicted"/>
<reference evidence="1 2" key="2">
    <citation type="journal article" date="2017" name="Front. Plant Sci.">
        <title>Gene Classification and Mining of Molecular Markers Useful in Red Clover (Trifolium pratense) Breeding.</title>
        <authorList>
            <person name="Istvanek J."/>
            <person name="Dluhosova J."/>
            <person name="Dluhos P."/>
            <person name="Patkova L."/>
            <person name="Nedelnik J."/>
            <person name="Repkova J."/>
        </authorList>
    </citation>
    <scope>NUCLEOTIDE SEQUENCE [LARGE SCALE GENOMIC DNA]</scope>
    <source>
        <strain evidence="2">cv. Tatra</strain>
        <tissue evidence="1">Young leaves</tissue>
    </source>
</reference>
<feature type="non-terminal residue" evidence="1">
    <location>
        <position position="1"/>
    </location>
</feature>
<sequence length="58" mass="7137">GYVLPKAWKQVQCKGRRAYVRDKWLTGSQVTNQNMRNEEEEYWDDFIINCDEEFYRND</sequence>
<reference evidence="1 2" key="1">
    <citation type="journal article" date="2014" name="Am. J. Bot.">
        <title>Genome assembly and annotation for red clover (Trifolium pratense; Fabaceae).</title>
        <authorList>
            <person name="Istvanek J."/>
            <person name="Jaros M."/>
            <person name="Krenek A."/>
            <person name="Repkova J."/>
        </authorList>
    </citation>
    <scope>NUCLEOTIDE SEQUENCE [LARGE SCALE GENOMIC DNA]</scope>
    <source>
        <strain evidence="2">cv. Tatra</strain>
        <tissue evidence="1">Young leaves</tissue>
    </source>
</reference>
<evidence type="ECO:0000313" key="2">
    <source>
        <dbReference type="Proteomes" id="UP000236291"/>
    </source>
</evidence>
<dbReference type="EMBL" id="ASHM01255096">
    <property type="protein sequence ID" value="PNX69678.1"/>
    <property type="molecule type" value="Genomic_DNA"/>
</dbReference>
<dbReference type="AlphaFoldDB" id="A0A2K3KTR5"/>
<evidence type="ECO:0000313" key="1">
    <source>
        <dbReference type="EMBL" id="PNX69678.1"/>
    </source>
</evidence>